<comment type="caution">
    <text evidence="1">The sequence shown here is derived from an EMBL/GenBank/DDBJ whole genome shotgun (WGS) entry which is preliminary data.</text>
</comment>
<accession>A0AA36J5B8</accession>
<name>A0AA36J5B8_9DINO</name>
<evidence type="ECO:0000313" key="1">
    <source>
        <dbReference type="EMBL" id="CAJ1399506.1"/>
    </source>
</evidence>
<organism evidence="1 2">
    <name type="scientific">Effrenium voratum</name>
    <dbReference type="NCBI Taxonomy" id="2562239"/>
    <lineage>
        <taxon>Eukaryota</taxon>
        <taxon>Sar</taxon>
        <taxon>Alveolata</taxon>
        <taxon>Dinophyceae</taxon>
        <taxon>Suessiales</taxon>
        <taxon>Symbiodiniaceae</taxon>
        <taxon>Effrenium</taxon>
    </lineage>
</organism>
<reference evidence="1" key="1">
    <citation type="submission" date="2023-08" db="EMBL/GenBank/DDBJ databases">
        <authorList>
            <person name="Chen Y."/>
            <person name="Shah S."/>
            <person name="Dougan E. K."/>
            <person name="Thang M."/>
            <person name="Chan C."/>
        </authorList>
    </citation>
    <scope>NUCLEOTIDE SEQUENCE</scope>
</reference>
<sequence length="387" mass="43324">MRSEGDEALRAPKKFLNQEVQLGLGCWVYLDQQPSPLMWLVISDRWHQVDSLLFAVLNSRSHLQRHGRDKGAQDLARGLRMAATDLLMNIIDLESVVPHRLRQYAMNFANLKTAMQLPFRLGISEDNFTIDFKLRFRGYALLEEGAKCQSILACFAKKGLADRDQFRIALEAASLSSVEDGMLAGEQTGKPQAWHIVFCYNGQATQLMVPPMAGEWLHVAISYVEGHTEICCSWDGAPPRKVEADYSKMDQRVSVDGYVGLEVTKKNVINNLLCDIHYFRAWKTSPGVEKVIARHADADAPDPILAAGDNVFTMTVAACLHEDKGYILDLIPKERLPGAKVSGRNFTMFPAVRSRLAVTTDYVGAMISAVHMAPRFVARVSVSRWWV</sequence>
<dbReference type="Proteomes" id="UP001178507">
    <property type="component" value="Unassembled WGS sequence"/>
</dbReference>
<dbReference type="EMBL" id="CAUJNA010003339">
    <property type="protein sequence ID" value="CAJ1399506.1"/>
    <property type="molecule type" value="Genomic_DNA"/>
</dbReference>
<evidence type="ECO:0000313" key="2">
    <source>
        <dbReference type="Proteomes" id="UP001178507"/>
    </source>
</evidence>
<protein>
    <submittedName>
        <fullName evidence="1">Uncharacterized protein</fullName>
    </submittedName>
</protein>
<proteinExistence type="predicted"/>
<keyword evidence="2" id="KW-1185">Reference proteome</keyword>
<dbReference type="AlphaFoldDB" id="A0AA36J5B8"/>
<gene>
    <name evidence="1" type="ORF">EVOR1521_LOCUS23025</name>
</gene>